<dbReference type="AlphaFoldDB" id="G0EDI7"/>
<dbReference type="SMART" id="SM00873">
    <property type="entry name" value="B3_4"/>
    <property type="match status" value="1"/>
</dbReference>
<organism evidence="2 3">
    <name type="scientific">Pyrolobus fumarii (strain DSM 11204 / 1A)</name>
    <dbReference type="NCBI Taxonomy" id="694429"/>
    <lineage>
        <taxon>Archaea</taxon>
        <taxon>Thermoproteota</taxon>
        <taxon>Thermoprotei</taxon>
        <taxon>Desulfurococcales</taxon>
        <taxon>Pyrodictiaceae</taxon>
        <taxon>Pyrolobus</taxon>
    </lineage>
</organism>
<dbReference type="SUPFAM" id="SSF56037">
    <property type="entry name" value="PheT/TilS domain"/>
    <property type="match status" value="1"/>
</dbReference>
<dbReference type="GO" id="GO:0003723">
    <property type="term" value="F:RNA binding"/>
    <property type="evidence" value="ECO:0007669"/>
    <property type="project" value="InterPro"/>
</dbReference>
<dbReference type="InterPro" id="IPR005146">
    <property type="entry name" value="B3/B4_tRNA-bd"/>
</dbReference>
<dbReference type="RefSeq" id="WP_014026349.1">
    <property type="nucleotide sequence ID" value="NC_015931.1"/>
</dbReference>
<dbReference type="Gene3D" id="3.50.40.10">
    <property type="entry name" value="Phenylalanyl-trna Synthetase, Chain B, domain 3"/>
    <property type="match status" value="1"/>
</dbReference>
<dbReference type="PANTHER" id="PTHR39209:SF2">
    <property type="entry name" value="CYTOPLASMIC PROTEIN"/>
    <property type="match status" value="1"/>
</dbReference>
<dbReference type="InParanoid" id="G0EDI7"/>
<evidence type="ECO:0000313" key="2">
    <source>
        <dbReference type="EMBL" id="AEM38672.1"/>
    </source>
</evidence>
<sequence>MAGRYEGIVRVEPEASSLGIYVYYGVVIGVHVEASPAELLQEFDRVAEELKQVYGRPEELSRDPVIQAYRKFYWRIGIDPTKTRPAGEALARRLLRGRGLPSINNVVDAGNVVSARLFVPIGIYDLDKFEPPARITLSRGGEVFRPIGGRGEEKLKPGIPIMVDAKGVVMHLYPHRDSIDTCVKDETRSVLVVAAGVEGVPRERVEKAARDTLNLIERYAGGEAHGVWRSP</sequence>
<protein>
    <submittedName>
        <fullName evidence="2">B3/4 domain protein</fullName>
    </submittedName>
</protein>
<dbReference type="STRING" id="694429.Pyrfu_0803"/>
<dbReference type="Pfam" id="PF03483">
    <property type="entry name" value="B3_4"/>
    <property type="match status" value="1"/>
</dbReference>
<proteinExistence type="predicted"/>
<feature type="domain" description="B3/B4 tRNA-binding" evidence="1">
    <location>
        <begin position="68"/>
        <end position="221"/>
    </location>
</feature>
<dbReference type="HOGENOM" id="CLU_076869_2_0_2"/>
<dbReference type="GO" id="GO:0004826">
    <property type="term" value="F:phenylalanine-tRNA ligase activity"/>
    <property type="evidence" value="ECO:0007669"/>
    <property type="project" value="InterPro"/>
</dbReference>
<dbReference type="EMBL" id="CP002838">
    <property type="protein sequence ID" value="AEM38672.1"/>
    <property type="molecule type" value="Genomic_DNA"/>
</dbReference>
<accession>G0EDI7</accession>
<evidence type="ECO:0000313" key="3">
    <source>
        <dbReference type="Proteomes" id="UP000001037"/>
    </source>
</evidence>
<dbReference type="eggNOG" id="arCOG04250">
    <property type="taxonomic scope" value="Archaea"/>
</dbReference>
<dbReference type="PANTHER" id="PTHR39209">
    <property type="match status" value="1"/>
</dbReference>
<dbReference type="GeneID" id="11139272"/>
<dbReference type="InterPro" id="IPR020825">
    <property type="entry name" value="Phe-tRNA_synthase-like_B3/B4"/>
</dbReference>
<evidence type="ECO:0000259" key="1">
    <source>
        <dbReference type="SMART" id="SM00873"/>
    </source>
</evidence>
<gene>
    <name evidence="2" type="ordered locus">Pyrfu_0803</name>
</gene>
<keyword evidence="3" id="KW-1185">Reference proteome</keyword>
<dbReference type="KEGG" id="pfm:Pyrfu_0803"/>
<dbReference type="Proteomes" id="UP000001037">
    <property type="component" value="Chromosome"/>
</dbReference>
<reference evidence="2 3" key="1">
    <citation type="journal article" date="2011" name="Stand. Genomic Sci.">
        <title>Complete genome sequence of the hyperthermophilic chemolithoautotroph Pyrolobus fumarii type strain (1A).</title>
        <authorList>
            <person name="Anderson I."/>
            <person name="Goker M."/>
            <person name="Nolan M."/>
            <person name="Lucas S."/>
            <person name="Hammon N."/>
            <person name="Deshpande S."/>
            <person name="Cheng J.F."/>
            <person name="Tapia R."/>
            <person name="Han C."/>
            <person name="Goodwin L."/>
            <person name="Pitluck S."/>
            <person name="Huntemann M."/>
            <person name="Liolios K."/>
            <person name="Ivanova N."/>
            <person name="Pagani I."/>
            <person name="Mavromatis K."/>
            <person name="Ovchinikova G."/>
            <person name="Pati A."/>
            <person name="Chen A."/>
            <person name="Palaniappan K."/>
            <person name="Land M."/>
            <person name="Hauser L."/>
            <person name="Brambilla E.M."/>
            <person name="Huber H."/>
            <person name="Yasawong M."/>
            <person name="Rohde M."/>
            <person name="Spring S."/>
            <person name="Abt B."/>
            <person name="Sikorski J."/>
            <person name="Wirth R."/>
            <person name="Detter J.C."/>
            <person name="Woyke T."/>
            <person name="Bristow J."/>
            <person name="Eisen J.A."/>
            <person name="Markowitz V."/>
            <person name="Hugenholtz P."/>
            <person name="Kyrpides N.C."/>
            <person name="Klenk H.P."/>
            <person name="Lapidus A."/>
        </authorList>
    </citation>
    <scope>NUCLEOTIDE SEQUENCE [LARGE SCALE GENOMIC DNA]</scope>
    <source>
        <strain evidence="3">DSM 11204 / 1A</strain>
    </source>
</reference>
<name>G0EDI7_PYRF1</name>